<evidence type="ECO:0000256" key="4">
    <source>
        <dbReference type="SAM" id="SignalP"/>
    </source>
</evidence>
<comment type="subcellular location">
    <subcellularLocation>
        <location evidence="1">Host cell</location>
    </subcellularLocation>
    <subcellularLocation>
        <location evidence="2">Secreted</location>
    </subcellularLocation>
</comment>
<keyword evidence="7" id="KW-1185">Reference proteome</keyword>
<protein>
    <recommendedName>
        <fullName evidence="5">Crinkler effector protein N-terminal domain-containing protein</fullName>
    </recommendedName>
</protein>
<gene>
    <name evidence="6" type="ORF">PC110_g14280</name>
</gene>
<keyword evidence="3" id="KW-0964">Secreted</keyword>
<evidence type="ECO:0000256" key="3">
    <source>
        <dbReference type="ARBA" id="ARBA00022525"/>
    </source>
</evidence>
<comment type="caution">
    <text evidence="6">The sequence shown here is derived from an EMBL/GenBank/DDBJ whole genome shotgun (WGS) entry which is preliminary data.</text>
</comment>
<dbReference type="GO" id="GO:0043657">
    <property type="term" value="C:host cell"/>
    <property type="evidence" value="ECO:0007669"/>
    <property type="project" value="UniProtKB-SubCell"/>
</dbReference>
<proteinExistence type="predicted"/>
<organism evidence="6 7">
    <name type="scientific">Phytophthora cactorum</name>
    <dbReference type="NCBI Taxonomy" id="29920"/>
    <lineage>
        <taxon>Eukaryota</taxon>
        <taxon>Sar</taxon>
        <taxon>Stramenopiles</taxon>
        <taxon>Oomycota</taxon>
        <taxon>Peronosporomycetes</taxon>
        <taxon>Peronosporales</taxon>
        <taxon>Peronosporaceae</taxon>
        <taxon>Phytophthora</taxon>
    </lineage>
</organism>
<evidence type="ECO:0000259" key="5">
    <source>
        <dbReference type="Pfam" id="PF20147"/>
    </source>
</evidence>
<feature type="domain" description="Crinkler effector protein N-terminal" evidence="5">
    <location>
        <begin position="2"/>
        <end position="122"/>
    </location>
</feature>
<evidence type="ECO:0000313" key="6">
    <source>
        <dbReference type="EMBL" id="RAW29344.1"/>
    </source>
</evidence>
<dbReference type="VEuPathDB" id="FungiDB:PC110_g14280"/>
<dbReference type="OrthoDB" id="77741at2759"/>
<keyword evidence="4" id="KW-0732">Signal</keyword>
<dbReference type="Proteomes" id="UP000251314">
    <property type="component" value="Unassembled WGS sequence"/>
</dbReference>
<evidence type="ECO:0000256" key="1">
    <source>
        <dbReference type="ARBA" id="ARBA00004340"/>
    </source>
</evidence>
<evidence type="ECO:0000313" key="7">
    <source>
        <dbReference type="Proteomes" id="UP000251314"/>
    </source>
</evidence>
<dbReference type="AlphaFoldDB" id="A0A329RXN3"/>
<reference evidence="6 7" key="1">
    <citation type="submission" date="2018-01" db="EMBL/GenBank/DDBJ databases">
        <title>Draft genome of the strawberry crown rot pathogen Phytophthora cactorum.</title>
        <authorList>
            <person name="Armitage A.D."/>
            <person name="Lysoe E."/>
            <person name="Nellist C.F."/>
            <person name="Harrison R.J."/>
            <person name="Brurberg M.B."/>
        </authorList>
    </citation>
    <scope>NUCLEOTIDE SEQUENCE [LARGE SCALE GENOMIC DNA]</scope>
    <source>
        <strain evidence="6 7">10300</strain>
    </source>
</reference>
<dbReference type="InterPro" id="IPR045379">
    <property type="entry name" value="Crinkler_N"/>
</dbReference>
<accession>A0A329RXN3</accession>
<dbReference type="EMBL" id="MJFZ01000433">
    <property type="protein sequence ID" value="RAW29344.1"/>
    <property type="molecule type" value="Genomic_DNA"/>
</dbReference>
<dbReference type="Pfam" id="PF20147">
    <property type="entry name" value="Crinkler"/>
    <property type="match status" value="1"/>
</dbReference>
<name>A0A329RXN3_9STRA</name>
<feature type="chain" id="PRO_5016301138" description="Crinkler effector protein N-terminal domain-containing protein" evidence="4">
    <location>
        <begin position="20"/>
        <end position="479"/>
    </location>
</feature>
<dbReference type="GO" id="GO:0005576">
    <property type="term" value="C:extracellular region"/>
    <property type="evidence" value="ECO:0007669"/>
    <property type="project" value="UniProtKB-SubCell"/>
</dbReference>
<evidence type="ECO:0000256" key="2">
    <source>
        <dbReference type="ARBA" id="ARBA00004613"/>
    </source>
</evidence>
<feature type="signal peptide" evidence="4">
    <location>
        <begin position="1"/>
        <end position="19"/>
    </location>
</feature>
<sequence>MVTLYCVVVSVGVAGSAFPVDIDENKSVGHLKDAIKEKNLDDPTLKNVAAKNLHLFLAKKGGGWLPDEERAALELEEGKIHQDIQTAIDGEQMRATKTLHYWLFAKNNMPQPSTDQIHVLVVVPKQEKLKWQSSRLGFHSYDLKSKYFLLEKEDMDDSGLPSKRLMLYCRPTFHMQFEFLREKKDVVMQRRLAFICSVAARGKVREDMEIVTRARECQVWSWTLDEYLDATSDDTFFNDMLPYLDDSASDRSAMVETKYFYAGGSCRYMFYYNTTDVVEKLSSAVDSLNDAATTATNGPRSLSSINRLFAMFKRPFGAGAVAPVISRYAATTIAVKSGPDAIKKFMSTLRDNSNPALNGWMLEIFFFLSIRNGGLEIVDAAGNQIDKWDQSPVVVSDRIPVLSHDYPVWIKPENWKQGGYDAIMVCKQNRLVRMVQVTSAHTHTFRIEYFYLWLEMLSKSDESFEIGTLEIIFVVEIEN</sequence>